<keyword evidence="3" id="KW-1185">Reference proteome</keyword>
<protein>
    <recommendedName>
        <fullName evidence="4">DUF308 domain-containing protein</fullName>
    </recommendedName>
</protein>
<dbReference type="AlphaFoldDB" id="A0A4R8V0P8"/>
<dbReference type="Proteomes" id="UP000298173">
    <property type="component" value="Unassembled WGS sequence"/>
</dbReference>
<reference evidence="2 3" key="1">
    <citation type="submission" date="2019-03" db="EMBL/GenBank/DDBJ databases">
        <title>Genomics of glacier-inhabiting Cryobacterium strains.</title>
        <authorList>
            <person name="Liu Q."/>
            <person name="Xin Y.-H."/>
        </authorList>
    </citation>
    <scope>NUCLEOTIDE SEQUENCE [LARGE SCALE GENOMIC DNA]</scope>
    <source>
        <strain evidence="2 3">HLT2-23</strain>
    </source>
</reference>
<feature type="transmembrane region" description="Helical" evidence="1">
    <location>
        <begin position="99"/>
        <end position="120"/>
    </location>
</feature>
<evidence type="ECO:0000313" key="2">
    <source>
        <dbReference type="EMBL" id="TFB75272.1"/>
    </source>
</evidence>
<evidence type="ECO:0000256" key="1">
    <source>
        <dbReference type="SAM" id="Phobius"/>
    </source>
</evidence>
<keyword evidence="1" id="KW-0812">Transmembrane</keyword>
<feature type="transmembrane region" description="Helical" evidence="1">
    <location>
        <begin position="12"/>
        <end position="34"/>
    </location>
</feature>
<evidence type="ECO:0000313" key="3">
    <source>
        <dbReference type="Proteomes" id="UP000298173"/>
    </source>
</evidence>
<accession>A0A4R8V0P8</accession>
<keyword evidence="1" id="KW-1133">Transmembrane helix</keyword>
<feature type="transmembrane region" description="Helical" evidence="1">
    <location>
        <begin position="40"/>
        <end position="61"/>
    </location>
</feature>
<feature type="transmembrane region" description="Helical" evidence="1">
    <location>
        <begin position="132"/>
        <end position="149"/>
    </location>
</feature>
<feature type="transmembrane region" description="Helical" evidence="1">
    <location>
        <begin position="155"/>
        <end position="178"/>
    </location>
</feature>
<comment type="caution">
    <text evidence="2">The sequence shown here is derived from an EMBL/GenBank/DDBJ whole genome shotgun (WGS) entry which is preliminary data.</text>
</comment>
<gene>
    <name evidence="2" type="ORF">E3O06_05450</name>
</gene>
<name>A0A4R8V0P8_9MICO</name>
<proteinExistence type="predicted"/>
<organism evidence="2 3">
    <name type="scientific">Cryobacterium glaciale</name>
    <dbReference type="NCBI Taxonomy" id="1259145"/>
    <lineage>
        <taxon>Bacteria</taxon>
        <taxon>Bacillati</taxon>
        <taxon>Actinomycetota</taxon>
        <taxon>Actinomycetes</taxon>
        <taxon>Micrococcales</taxon>
        <taxon>Microbacteriaceae</taxon>
        <taxon>Cryobacterium</taxon>
    </lineage>
</organism>
<dbReference type="OrthoDB" id="5126240at2"/>
<sequence>MANAQAPSNVGPGYWSVAVGRALIAVIPAVIITFNRDHSAQFGLIVFGAFALASGILLVVTGRRALTVSADRSLFLIHGIVSMVAGGLALGFHAGGHGFFLFVVSVWGAVTGFLEIYAGIRLRRRPAPAKDWLFTGIGTAVLALLLLLLPPNPVVSVGLFGAYLVFLAVFLPIAGLSLKWDAPRQRRSTSLNATPANTARVNTARVNTAPNDSDSL</sequence>
<dbReference type="EMBL" id="SOEY01000008">
    <property type="protein sequence ID" value="TFB75272.1"/>
    <property type="molecule type" value="Genomic_DNA"/>
</dbReference>
<dbReference type="RefSeq" id="WP_134501965.1">
    <property type="nucleotide sequence ID" value="NZ_SOEY01000008.1"/>
</dbReference>
<evidence type="ECO:0008006" key="4">
    <source>
        <dbReference type="Google" id="ProtNLM"/>
    </source>
</evidence>
<feature type="transmembrane region" description="Helical" evidence="1">
    <location>
        <begin position="73"/>
        <end position="93"/>
    </location>
</feature>
<keyword evidence="1" id="KW-0472">Membrane</keyword>